<protein>
    <recommendedName>
        <fullName evidence="1">Internal virion protein gp14</fullName>
    </recommendedName>
</protein>
<dbReference type="GO" id="GO:0020002">
    <property type="term" value="C:host cell plasma membrane"/>
    <property type="evidence" value="ECO:0007669"/>
    <property type="project" value="UniProtKB-SubCell"/>
</dbReference>
<reference evidence="2 3" key="1">
    <citation type="submission" date="2017-09" db="EMBL/GenBank/DDBJ databases">
        <title>Complete genome sequence of bacteriophage (DU_PP_II) infecting Pectobacterium spp.</title>
        <authorList>
            <person name="Park T.-H."/>
        </authorList>
    </citation>
    <scope>NUCLEOTIDE SEQUENCE [LARGE SCALE GENOMIC DNA]</scope>
</reference>
<keyword evidence="1" id="KW-1033">Host cell outer membrane</keyword>
<keyword evidence="1" id="KW-0946">Virion</keyword>
<dbReference type="EMBL" id="MF979561">
    <property type="protein sequence ID" value="ATS93701.1"/>
    <property type="molecule type" value="Genomic_DNA"/>
</dbReference>
<comment type="subcellular location">
    <subcellularLocation>
        <location evidence="1">Virion</location>
    </subcellularLocation>
    <subcellularLocation>
        <location evidence="1">Host cell outer membrane</location>
    </subcellularLocation>
</comment>
<evidence type="ECO:0000256" key="1">
    <source>
        <dbReference type="HAMAP-Rule" id="MF_04118"/>
    </source>
</evidence>
<dbReference type="Proteomes" id="UP000241876">
    <property type="component" value="Genome"/>
</dbReference>
<dbReference type="HAMAP" id="MF_04118">
    <property type="entry name" value="GP14_T7"/>
    <property type="match status" value="1"/>
</dbReference>
<accession>A0A2D2W5X6</accession>
<keyword evidence="1" id="KW-1160">Virus entry into host cell</keyword>
<comment type="function">
    <text evidence="1">Component of the cylindrical core that assembles on the inner surface of the capsid during capsid formation and plays a role in viral DNA ejection into the host cell. The inner core is composed of stacked rings of gp14, gp15 and gp16 proteins. Following binding to the host cell surface, the internal core is disassembled and gp14 is ejected along with gp15 and gp16 into the infected cell. May form a simple channel spanning the outer membrane.</text>
</comment>
<sequence length="207" mass="22309">MCWMAAIPITMSAMQMVGSSKSQADAQSAQTNQSRQQAIQMVKEMNWKDSDMQLQQMDTLDSASSQLTEKSMQNVQNMGLVRAALGESNLEGNSMRRVAMVTEGNMIREANGITENYKRDYASIFAKRVGNRESTISQIESMQAAEAKKKGMLESIVDPLGIGVSTIMGIATGGNPMFKGLNKSILDKVTNTSGQPAGISAAVGTKK</sequence>
<comment type="subunit">
    <text evidence="1">Interacts with the portal protein. Interacts with gp15.</text>
</comment>
<keyword evidence="1" id="KW-1244">Viral short tail ejection system</keyword>
<keyword evidence="1" id="KW-0472">Membrane</keyword>
<keyword evidence="1" id="KW-1171">Viral genome ejection through host cell envelope</keyword>
<organism evidence="2 3">
    <name type="scientific">Pectobacterium phage DU_PP_II</name>
    <dbReference type="NCBI Taxonomy" id="2041489"/>
    <lineage>
        <taxon>Viruses</taxon>
        <taxon>Duplodnaviria</taxon>
        <taxon>Heunggongvirae</taxon>
        <taxon>Uroviricota</taxon>
        <taxon>Caudoviricetes</taxon>
        <taxon>Autographivirales</taxon>
        <taxon>Autotranscriptaviridae</taxon>
        <taxon>Studiervirinae</taxon>
        <taxon>Unyawovirus</taxon>
        <taxon>Unyawovirus DUPPII</taxon>
    </lineage>
</organism>
<dbReference type="InterPro" id="IPR038996">
    <property type="entry name" value="Gp14"/>
</dbReference>
<proteinExistence type="inferred from homology"/>
<evidence type="ECO:0000313" key="3">
    <source>
        <dbReference type="Proteomes" id="UP000241876"/>
    </source>
</evidence>
<evidence type="ECO:0000313" key="2">
    <source>
        <dbReference type="EMBL" id="ATS93701.1"/>
    </source>
</evidence>
<keyword evidence="1" id="KW-1162">Viral penetration into host cytoplasm</keyword>
<dbReference type="GO" id="GO:0044423">
    <property type="term" value="C:virion component"/>
    <property type="evidence" value="ECO:0007669"/>
    <property type="project" value="UniProtKB-UniRule"/>
</dbReference>
<dbReference type="GO" id="GO:0099002">
    <property type="term" value="P:symbiont genome ejection through host cell envelope, short tail mechanism"/>
    <property type="evidence" value="ECO:0007669"/>
    <property type="project" value="UniProtKB-UniRule"/>
</dbReference>
<comment type="similarity">
    <text evidence="1">Belongs to the T7virus internal virion protein gp14 family.</text>
</comment>
<name>A0A2D2W5X6_9CAUD</name>
<gene>
    <name evidence="2" type="ORF">P2B40kb_p034</name>
</gene>
<keyword evidence="3" id="KW-1185">Reference proteome</keyword>
<keyword evidence="1" id="KW-1043">Host membrane</keyword>
<dbReference type="Pfam" id="PF24072">
    <property type="entry name" value="T7_gp14"/>
    <property type="match status" value="1"/>
</dbReference>